<feature type="region of interest" description="Disordered" evidence="3">
    <location>
        <begin position="117"/>
        <end position="200"/>
    </location>
</feature>
<organism evidence="5 6">
    <name type="scientific">Hyalella azteca</name>
    <name type="common">Amphipod</name>
    <dbReference type="NCBI Taxonomy" id="294128"/>
    <lineage>
        <taxon>Eukaryota</taxon>
        <taxon>Metazoa</taxon>
        <taxon>Ecdysozoa</taxon>
        <taxon>Arthropoda</taxon>
        <taxon>Crustacea</taxon>
        <taxon>Multicrustacea</taxon>
        <taxon>Malacostraca</taxon>
        <taxon>Eumalacostraca</taxon>
        <taxon>Peracarida</taxon>
        <taxon>Amphipoda</taxon>
        <taxon>Senticaudata</taxon>
        <taxon>Talitrida</taxon>
        <taxon>Talitroidea</taxon>
        <taxon>Hyalellidae</taxon>
        <taxon>Hyalella</taxon>
    </lineage>
</organism>
<keyword evidence="6" id="KW-0675">Receptor</keyword>
<feature type="compositionally biased region" description="Basic and acidic residues" evidence="3">
    <location>
        <begin position="181"/>
        <end position="196"/>
    </location>
</feature>
<dbReference type="RefSeq" id="XP_018027188.1">
    <property type="nucleotide sequence ID" value="XM_018171699.2"/>
</dbReference>
<feature type="compositionally biased region" description="Basic and acidic residues" evidence="3">
    <location>
        <begin position="131"/>
        <end position="145"/>
    </location>
</feature>
<dbReference type="InterPro" id="IPR052600">
    <property type="entry name" value="Nuc_rcpt_coact/corep"/>
</dbReference>
<gene>
    <name evidence="6" type="primary">LOC108682519</name>
</gene>
<dbReference type="GO" id="GO:0003723">
    <property type="term" value="F:RNA binding"/>
    <property type="evidence" value="ECO:0007669"/>
    <property type="project" value="UniProtKB-UniRule"/>
</dbReference>
<dbReference type="SUPFAM" id="SSF52954">
    <property type="entry name" value="Class II aaRS ABD-related"/>
    <property type="match status" value="1"/>
</dbReference>
<dbReference type="CTD" id="38795"/>
<sequence length="649" mass="69855">MSRRENMGSKRGRNDDWSHSRSRSPAGRRSPGGHGGSSETTTDPRTLDARIFIGSLVPEVTQEMLKSYFSKYGDVKGVMITKRKFGFVQFSSEHESAKCLADGPNVLIDGHRIDVKPAKIRYGGPGGGDDDGPRDGGRRGRDRPMRGGGRGGGDAPPARRQDFEDGRRDSYYDSYYNRSEAGNDRRAGSAPGRERPASYASDYPDYYREYYDRYYRDPAPAGLAPREYPAATPAAYPPAGPGAAAPGAALPVLDPLDPGRPNDCEIVVPDKMQRAYAESIEVELKRCGLLVDILFPPGDVSSSRVLADLAGRRCLYAVFVTPENEKHRSLTLNILHGTPQEHRNMPVDDALVLVQRDFEAYVRLARRRNSREIVPSDIRNLMLDLLEARSLSMGDLDKLIKYLKERQNILVDDQIEQKRESAGSRAALEAPRSSQPITYPGYNYASSSAYSGSATSGEYATSAVSGFASSARPGAGSTSASAGSTSLPVSTAAVSAAIAAVTYPGLSAAATQQPPPPQPTLAPRNPTVGGPPPSHAVQYPTGYMSGLLLHSQPPPSAVAAPSKPELQDRILSLIKSNSVNPVSSATSLPPVGVPPPVPAPVSVPPVMLQRNGSEALYALQQQQHQLKEKIPMGMPQPSPYLPAYAGWHQ</sequence>
<feature type="compositionally biased region" description="Basic and acidic residues" evidence="3">
    <location>
        <begin position="1"/>
        <end position="19"/>
    </location>
</feature>
<evidence type="ECO:0000259" key="4">
    <source>
        <dbReference type="PROSITE" id="PS50102"/>
    </source>
</evidence>
<dbReference type="OMA" id="PEPHHAN"/>
<feature type="region of interest" description="Disordered" evidence="3">
    <location>
        <begin position="508"/>
        <end position="540"/>
    </location>
</feature>
<feature type="domain" description="RRM" evidence="4">
    <location>
        <begin position="49"/>
        <end position="120"/>
    </location>
</feature>
<dbReference type="InterPro" id="IPR000504">
    <property type="entry name" value="RRM_dom"/>
</dbReference>
<dbReference type="Gene3D" id="3.40.50.800">
    <property type="entry name" value="Anticodon-binding domain"/>
    <property type="match status" value="1"/>
</dbReference>
<proteinExistence type="predicted"/>
<dbReference type="InterPro" id="IPR035979">
    <property type="entry name" value="RBD_domain_sf"/>
</dbReference>
<accession>A0A8B7PLY0</accession>
<dbReference type="InterPro" id="IPR036621">
    <property type="entry name" value="Anticodon-bd_dom_sf"/>
</dbReference>
<dbReference type="Gene3D" id="3.30.70.330">
    <property type="match status" value="1"/>
</dbReference>
<evidence type="ECO:0000256" key="1">
    <source>
        <dbReference type="ARBA" id="ARBA00022884"/>
    </source>
</evidence>
<feature type="compositionally biased region" description="Basic and acidic residues" evidence="3">
    <location>
        <begin position="157"/>
        <end position="171"/>
    </location>
</feature>
<dbReference type="Pfam" id="PF00076">
    <property type="entry name" value="RRM_1"/>
    <property type="match status" value="1"/>
</dbReference>
<evidence type="ECO:0000256" key="3">
    <source>
        <dbReference type="SAM" id="MobiDB-lite"/>
    </source>
</evidence>
<evidence type="ECO:0000313" key="5">
    <source>
        <dbReference type="Proteomes" id="UP000694843"/>
    </source>
</evidence>
<dbReference type="PANTHER" id="PTHR23295:SF6">
    <property type="entry name" value="NEOSIN, ISOFORM A"/>
    <property type="match status" value="1"/>
</dbReference>
<evidence type="ECO:0000256" key="2">
    <source>
        <dbReference type="PROSITE-ProRule" id="PRU00176"/>
    </source>
</evidence>
<dbReference type="PROSITE" id="PS50102">
    <property type="entry name" value="RRM"/>
    <property type="match status" value="1"/>
</dbReference>
<dbReference type="InterPro" id="IPR012677">
    <property type="entry name" value="Nucleotide-bd_a/b_plait_sf"/>
</dbReference>
<dbReference type="PANTHER" id="PTHR23295">
    <property type="entry name" value="NUCLEAR RECEPTOR COACTIVATOR 5-RELATED"/>
    <property type="match status" value="1"/>
</dbReference>
<dbReference type="SUPFAM" id="SSF54928">
    <property type="entry name" value="RNA-binding domain, RBD"/>
    <property type="match status" value="1"/>
</dbReference>
<keyword evidence="5" id="KW-1185">Reference proteome</keyword>
<feature type="region of interest" description="Disordered" evidence="3">
    <location>
        <begin position="1"/>
        <end position="46"/>
    </location>
</feature>
<dbReference type="SMART" id="SM00360">
    <property type="entry name" value="RRM"/>
    <property type="match status" value="1"/>
</dbReference>
<dbReference type="KEGG" id="hazt:108682519"/>
<dbReference type="OrthoDB" id="10044938at2759"/>
<name>A0A8B7PLY0_HYAAZ</name>
<reference evidence="6" key="1">
    <citation type="submission" date="2025-08" db="UniProtKB">
        <authorList>
            <consortium name="RefSeq"/>
        </authorList>
    </citation>
    <scope>IDENTIFICATION</scope>
    <source>
        <tissue evidence="6">Whole organism</tissue>
    </source>
</reference>
<dbReference type="AlphaFoldDB" id="A0A8B7PLY0"/>
<dbReference type="GeneID" id="108682519"/>
<keyword evidence="1 2" id="KW-0694">RNA-binding</keyword>
<evidence type="ECO:0000313" key="6">
    <source>
        <dbReference type="RefSeq" id="XP_018027188.1"/>
    </source>
</evidence>
<dbReference type="Proteomes" id="UP000694843">
    <property type="component" value="Unplaced"/>
</dbReference>
<protein>
    <submittedName>
        <fullName evidence="6">Nuclear receptor coactivator 5 isoform X1</fullName>
    </submittedName>
</protein>